<evidence type="ECO:0000313" key="1">
    <source>
        <dbReference type="EMBL" id="MFC3389359.1"/>
    </source>
</evidence>
<dbReference type="EMBL" id="JBHRVQ010000001">
    <property type="protein sequence ID" value="MFC3389359.1"/>
    <property type="molecule type" value="Genomic_DNA"/>
</dbReference>
<accession>A0ABV7N7S5</accession>
<protein>
    <submittedName>
        <fullName evidence="1">Uncharacterized protein</fullName>
    </submittedName>
</protein>
<organism evidence="1 2">
    <name type="scientific">Salinicoccus sesuvii</name>
    <dbReference type="NCBI Taxonomy" id="868281"/>
    <lineage>
        <taxon>Bacteria</taxon>
        <taxon>Bacillati</taxon>
        <taxon>Bacillota</taxon>
        <taxon>Bacilli</taxon>
        <taxon>Bacillales</taxon>
        <taxon>Staphylococcaceae</taxon>
        <taxon>Salinicoccus</taxon>
    </lineage>
</organism>
<proteinExistence type="predicted"/>
<dbReference type="Proteomes" id="UP001595637">
    <property type="component" value="Unassembled WGS sequence"/>
</dbReference>
<sequence>MKALVSSFGDKEFFMTKEANFIRLEPSDIREEFLHIADKVITPGDHITLIGKNDRKARTINIDEGSFLEYKGTYSSEEKVLSVFAVNGDTPENLYEAFYYLEHKRLFILTNYGQSGMDIQANEIHLLEAAR</sequence>
<keyword evidence="2" id="KW-1185">Reference proteome</keyword>
<gene>
    <name evidence="1" type="ORF">ACFOEO_12280</name>
</gene>
<evidence type="ECO:0000313" key="2">
    <source>
        <dbReference type="Proteomes" id="UP001595637"/>
    </source>
</evidence>
<comment type="caution">
    <text evidence="1">The sequence shown here is derived from an EMBL/GenBank/DDBJ whole genome shotgun (WGS) entry which is preliminary data.</text>
</comment>
<reference evidence="2" key="1">
    <citation type="journal article" date="2019" name="Int. J. Syst. Evol. Microbiol.">
        <title>The Global Catalogue of Microorganisms (GCM) 10K type strain sequencing project: providing services to taxonomists for standard genome sequencing and annotation.</title>
        <authorList>
            <consortium name="The Broad Institute Genomics Platform"/>
            <consortium name="The Broad Institute Genome Sequencing Center for Infectious Disease"/>
            <person name="Wu L."/>
            <person name="Ma J."/>
        </authorList>
    </citation>
    <scope>NUCLEOTIDE SEQUENCE [LARGE SCALE GENOMIC DNA]</scope>
    <source>
        <strain evidence="2">CCM 7756</strain>
    </source>
</reference>
<dbReference type="RefSeq" id="WP_380656393.1">
    <property type="nucleotide sequence ID" value="NZ_JBHRVQ010000001.1"/>
</dbReference>
<name>A0ABV7N7S5_9STAP</name>